<dbReference type="GO" id="GO:0051239">
    <property type="term" value="P:regulation of multicellular organismal process"/>
    <property type="evidence" value="ECO:0007669"/>
    <property type="project" value="UniProtKB-ARBA"/>
</dbReference>
<dbReference type="InterPro" id="IPR027417">
    <property type="entry name" value="P-loop_NTPase"/>
</dbReference>
<organism evidence="8 9">
    <name type="scientific">Dacryopinax primogenitus (strain DJM 731)</name>
    <name type="common">Brown rot fungus</name>
    <dbReference type="NCBI Taxonomy" id="1858805"/>
    <lineage>
        <taxon>Eukaryota</taxon>
        <taxon>Fungi</taxon>
        <taxon>Dikarya</taxon>
        <taxon>Basidiomycota</taxon>
        <taxon>Agaricomycotina</taxon>
        <taxon>Dacrymycetes</taxon>
        <taxon>Dacrymycetales</taxon>
        <taxon>Dacrymycetaceae</taxon>
        <taxon>Dacryopinax</taxon>
    </lineage>
</organism>
<dbReference type="HOGENOM" id="CLU_011106_5_5_1"/>
<dbReference type="SUPFAM" id="SSF52540">
    <property type="entry name" value="P-loop containing nucleoside triphosphate hydrolases"/>
    <property type="match status" value="2"/>
</dbReference>
<reference evidence="8 9" key="1">
    <citation type="journal article" date="2012" name="Science">
        <title>The Paleozoic origin of enzymatic lignin decomposition reconstructed from 31 fungal genomes.</title>
        <authorList>
            <person name="Floudas D."/>
            <person name="Binder M."/>
            <person name="Riley R."/>
            <person name="Barry K."/>
            <person name="Blanchette R.A."/>
            <person name="Henrissat B."/>
            <person name="Martinez A.T."/>
            <person name="Otillar R."/>
            <person name="Spatafora J.W."/>
            <person name="Yadav J.S."/>
            <person name="Aerts A."/>
            <person name="Benoit I."/>
            <person name="Boyd A."/>
            <person name="Carlson A."/>
            <person name="Copeland A."/>
            <person name="Coutinho P.M."/>
            <person name="de Vries R.P."/>
            <person name="Ferreira P."/>
            <person name="Findley K."/>
            <person name="Foster B."/>
            <person name="Gaskell J."/>
            <person name="Glotzer D."/>
            <person name="Gorecki P."/>
            <person name="Heitman J."/>
            <person name="Hesse C."/>
            <person name="Hori C."/>
            <person name="Igarashi K."/>
            <person name="Jurgens J.A."/>
            <person name="Kallen N."/>
            <person name="Kersten P."/>
            <person name="Kohler A."/>
            <person name="Kuees U."/>
            <person name="Kumar T.K.A."/>
            <person name="Kuo A."/>
            <person name="LaButti K."/>
            <person name="Larrondo L.F."/>
            <person name="Lindquist E."/>
            <person name="Ling A."/>
            <person name="Lombard V."/>
            <person name="Lucas S."/>
            <person name="Lundell T."/>
            <person name="Martin R."/>
            <person name="McLaughlin D.J."/>
            <person name="Morgenstern I."/>
            <person name="Morin E."/>
            <person name="Murat C."/>
            <person name="Nagy L.G."/>
            <person name="Nolan M."/>
            <person name="Ohm R.A."/>
            <person name="Patyshakuliyeva A."/>
            <person name="Rokas A."/>
            <person name="Ruiz-Duenas F.J."/>
            <person name="Sabat G."/>
            <person name="Salamov A."/>
            <person name="Samejima M."/>
            <person name="Schmutz J."/>
            <person name="Slot J.C."/>
            <person name="St John F."/>
            <person name="Stenlid J."/>
            <person name="Sun H."/>
            <person name="Sun S."/>
            <person name="Syed K."/>
            <person name="Tsang A."/>
            <person name="Wiebenga A."/>
            <person name="Young D."/>
            <person name="Pisabarro A."/>
            <person name="Eastwood D.C."/>
            <person name="Martin F."/>
            <person name="Cullen D."/>
            <person name="Grigoriev I.V."/>
            <person name="Hibbett D.S."/>
        </authorList>
    </citation>
    <scope>NUCLEOTIDE SEQUENCE [LARGE SCALE GENOMIC DNA]</scope>
    <source>
        <strain evidence="8 9">DJM-731 SS1</strain>
    </source>
</reference>
<dbReference type="FunFam" id="3.40.50.300:FF:000571">
    <property type="entry name" value="Guanine nucleotide-binding protein-like NSN1"/>
    <property type="match status" value="1"/>
</dbReference>
<keyword evidence="3" id="KW-0175">Coiled coil</keyword>
<dbReference type="AlphaFoldDB" id="M5FR34"/>
<dbReference type="OMA" id="FRIDAHE"/>
<name>M5FR34_DACPD</name>
<keyword evidence="4" id="KW-0342">GTP-binding</keyword>
<proteinExistence type="predicted"/>
<dbReference type="EMBL" id="JH795874">
    <property type="protein sequence ID" value="EJT98068.1"/>
    <property type="molecule type" value="Genomic_DNA"/>
</dbReference>
<keyword evidence="2" id="KW-0547">Nucleotide-binding</keyword>
<dbReference type="OrthoDB" id="444945at2759"/>
<evidence type="ECO:0000259" key="7">
    <source>
        <dbReference type="PROSITE" id="PS51721"/>
    </source>
</evidence>
<evidence type="ECO:0000256" key="1">
    <source>
        <dbReference type="ARBA" id="ARBA00004604"/>
    </source>
</evidence>
<evidence type="ECO:0000256" key="5">
    <source>
        <dbReference type="ARBA" id="ARBA00023242"/>
    </source>
</evidence>
<dbReference type="PANTHER" id="PTHR11089">
    <property type="entry name" value="GTP-BINDING PROTEIN-RELATED"/>
    <property type="match status" value="1"/>
</dbReference>
<dbReference type="STRING" id="1858805.M5FR34"/>
<dbReference type="GO" id="GO:0016787">
    <property type="term" value="F:hydrolase activity"/>
    <property type="evidence" value="ECO:0007669"/>
    <property type="project" value="UniProtKB-KW"/>
</dbReference>
<keyword evidence="9" id="KW-1185">Reference proteome</keyword>
<dbReference type="GeneID" id="63690998"/>
<dbReference type="GO" id="GO:0050793">
    <property type="term" value="P:regulation of developmental process"/>
    <property type="evidence" value="ECO:0007669"/>
    <property type="project" value="UniProtKB-ARBA"/>
</dbReference>
<dbReference type="Proteomes" id="UP000030653">
    <property type="component" value="Unassembled WGS sequence"/>
</dbReference>
<dbReference type="GO" id="GO:0005525">
    <property type="term" value="F:GTP binding"/>
    <property type="evidence" value="ECO:0007669"/>
    <property type="project" value="UniProtKB-KW"/>
</dbReference>
<evidence type="ECO:0000256" key="3">
    <source>
        <dbReference type="ARBA" id="ARBA00023054"/>
    </source>
</evidence>
<gene>
    <name evidence="8" type="ORF">DACRYDRAFT_71150</name>
</gene>
<comment type="subcellular location">
    <subcellularLocation>
        <location evidence="1">Nucleus</location>
        <location evidence="1">Nucleolus</location>
    </subcellularLocation>
</comment>
<evidence type="ECO:0000256" key="4">
    <source>
        <dbReference type="ARBA" id="ARBA00023134"/>
    </source>
</evidence>
<evidence type="ECO:0000313" key="8">
    <source>
        <dbReference type="EMBL" id="EJT98068.1"/>
    </source>
</evidence>
<keyword evidence="5" id="KW-0539">Nucleus</keyword>
<keyword evidence="8" id="KW-0378">Hydrolase</keyword>
<feature type="domain" description="CP-type G" evidence="7">
    <location>
        <begin position="1"/>
        <end position="184"/>
    </location>
</feature>
<accession>M5FR34</accession>
<sequence length="478" mass="52911">MREFRKVLELSDVIIQVLDARDPLGSRSKVVETAVRMKAGEGKRLILVINKIDLVPRENVEAWLKYLRHDFPTVAFKCSTQEQRANLAQRGGGVNSIQHSSSECLGAESLIQLLKNYSRSSNLKTSVTVGIVGFPNVGKSSVINSLKRSRVCGVAATPGHTKVAQEVVLDKNVKLLDCPGIVFATGIDLRDGESKEANVRNEAEILLRNVVKVELVEDPITPVGVIVSRCKHDYLRELYQIPAYKDSNEFLLMLALTRGRLGKACFSFGGRPDVKSAARIVLRDWNTGKILYHTEPPKVHPSSKPSDAPVQAHRGTTVSTDVGQASIVKEWSAPFDLAGLFNDADKEVFGNQTQWPEYGFMTKEKTSVSLEEKPQPGILCPSERKRARSASISSEEDVDVRLQSKSMLLIQPAMKRLKLGEERKFRIDAHEISTLGSSNPLNRARLRKALKQAKKNEATSRFGKFALADKLSGLEMAQ</sequence>
<dbReference type="Pfam" id="PF01926">
    <property type="entry name" value="MMR_HSR1"/>
    <property type="match status" value="1"/>
</dbReference>
<protein>
    <submittedName>
        <fullName evidence="8">p-loop containing nucleoside triphosphate hydrolase protein</fullName>
    </submittedName>
</protein>
<evidence type="ECO:0000256" key="6">
    <source>
        <dbReference type="SAM" id="MobiDB-lite"/>
    </source>
</evidence>
<dbReference type="PROSITE" id="PS51721">
    <property type="entry name" value="G_CP"/>
    <property type="match status" value="1"/>
</dbReference>
<dbReference type="InterPro" id="IPR006073">
    <property type="entry name" value="GTP-bd"/>
</dbReference>
<dbReference type="Gene3D" id="3.40.50.300">
    <property type="entry name" value="P-loop containing nucleotide triphosphate hydrolases"/>
    <property type="match status" value="1"/>
</dbReference>
<dbReference type="CDD" id="cd04178">
    <property type="entry name" value="Nucleostemin_like"/>
    <property type="match status" value="1"/>
</dbReference>
<dbReference type="InterPro" id="IPR030378">
    <property type="entry name" value="G_CP_dom"/>
</dbReference>
<dbReference type="GO" id="GO:0005730">
    <property type="term" value="C:nucleolus"/>
    <property type="evidence" value="ECO:0007669"/>
    <property type="project" value="UniProtKB-SubCell"/>
</dbReference>
<dbReference type="Gene3D" id="1.10.1580.10">
    <property type="match status" value="1"/>
</dbReference>
<dbReference type="FunFam" id="1.10.1580.10:FF:000002">
    <property type="entry name" value="Guanine nucleotide-binding protein-like 3 (nucleolar)-like"/>
    <property type="match status" value="1"/>
</dbReference>
<feature type="region of interest" description="Disordered" evidence="6">
    <location>
        <begin position="293"/>
        <end position="312"/>
    </location>
</feature>
<evidence type="ECO:0000256" key="2">
    <source>
        <dbReference type="ARBA" id="ARBA00022741"/>
    </source>
</evidence>
<dbReference type="InterPro" id="IPR023179">
    <property type="entry name" value="GTP-bd_ortho_bundle_sf"/>
</dbReference>
<dbReference type="RefSeq" id="XP_040624966.1">
    <property type="nucleotide sequence ID" value="XM_040775936.1"/>
</dbReference>
<dbReference type="InterPro" id="IPR050755">
    <property type="entry name" value="TRAFAC_YlqF/YawG_RiboMat"/>
</dbReference>
<dbReference type="PANTHER" id="PTHR11089:SF30">
    <property type="entry name" value="GUANINE NUCLEOTIDE-BINDING PROTEIN-LIKE 3 HOMOLOG"/>
    <property type="match status" value="1"/>
</dbReference>
<evidence type="ECO:0000313" key="9">
    <source>
        <dbReference type="Proteomes" id="UP000030653"/>
    </source>
</evidence>